<keyword evidence="1" id="KW-1188">Viral release from host cell</keyword>
<evidence type="ECO:0000259" key="4">
    <source>
        <dbReference type="Pfam" id="PF10145"/>
    </source>
</evidence>
<gene>
    <name evidence="5" type="ORF">LCGC14_1272500</name>
</gene>
<comment type="caution">
    <text evidence="5">The sequence shown here is derived from an EMBL/GenBank/DDBJ whole genome shotgun (WGS) entry which is preliminary data.</text>
</comment>
<accession>A0A0F9KXQ9</accession>
<reference evidence="5" key="1">
    <citation type="journal article" date="2015" name="Nature">
        <title>Complex archaea that bridge the gap between prokaryotes and eukaryotes.</title>
        <authorList>
            <person name="Spang A."/>
            <person name="Saw J.H."/>
            <person name="Jorgensen S.L."/>
            <person name="Zaremba-Niedzwiedzka K."/>
            <person name="Martijn J."/>
            <person name="Lind A.E."/>
            <person name="van Eijk R."/>
            <person name="Schleper C."/>
            <person name="Guy L."/>
            <person name="Ettema T.J."/>
        </authorList>
    </citation>
    <scope>NUCLEOTIDE SEQUENCE</scope>
</reference>
<evidence type="ECO:0000256" key="3">
    <source>
        <dbReference type="SAM" id="MobiDB-lite"/>
    </source>
</evidence>
<organism evidence="5">
    <name type="scientific">marine sediment metagenome</name>
    <dbReference type="NCBI Taxonomy" id="412755"/>
    <lineage>
        <taxon>unclassified sequences</taxon>
        <taxon>metagenomes</taxon>
        <taxon>ecological metagenomes</taxon>
    </lineage>
</organism>
<feature type="coiled-coil region" evidence="2">
    <location>
        <begin position="465"/>
        <end position="492"/>
    </location>
</feature>
<name>A0A0F9KXQ9_9ZZZZ</name>
<proteinExistence type="predicted"/>
<protein>
    <recommendedName>
        <fullName evidence="4">Phage tail tape measure protein domain-containing protein</fullName>
    </recommendedName>
</protein>
<evidence type="ECO:0000313" key="5">
    <source>
        <dbReference type="EMBL" id="KKM87079.1"/>
    </source>
</evidence>
<dbReference type="EMBL" id="LAZR01007155">
    <property type="protein sequence ID" value="KKM87079.1"/>
    <property type="molecule type" value="Genomic_DNA"/>
</dbReference>
<dbReference type="PANTHER" id="PTHR37813:SF1">
    <property type="entry name" value="FELS-2 PROPHAGE PROTEIN"/>
    <property type="match status" value="1"/>
</dbReference>
<dbReference type="Pfam" id="PF10145">
    <property type="entry name" value="PhageMin_Tail"/>
    <property type="match status" value="1"/>
</dbReference>
<feature type="region of interest" description="Disordered" evidence="3">
    <location>
        <begin position="636"/>
        <end position="680"/>
    </location>
</feature>
<dbReference type="PANTHER" id="PTHR37813">
    <property type="entry name" value="FELS-2 PROPHAGE PROTEIN"/>
    <property type="match status" value="1"/>
</dbReference>
<keyword evidence="2" id="KW-0175">Coiled coil</keyword>
<dbReference type="AlphaFoldDB" id="A0A0F9KXQ9"/>
<feature type="compositionally biased region" description="Low complexity" evidence="3">
    <location>
        <begin position="656"/>
        <end position="680"/>
    </location>
</feature>
<dbReference type="NCBIfam" id="TIGR01760">
    <property type="entry name" value="tape_meas_TP901"/>
    <property type="match status" value="1"/>
</dbReference>
<evidence type="ECO:0000256" key="2">
    <source>
        <dbReference type="SAM" id="Coils"/>
    </source>
</evidence>
<feature type="domain" description="Phage tail tape measure protein" evidence="4">
    <location>
        <begin position="108"/>
        <end position="308"/>
    </location>
</feature>
<sequence length="733" mass="78171">MATAIGDLVIRLGAQTTQFGKKMRIAQGQLLAMGPTTARMGQVMAGGFATATVAARTLAASLLPIMGPLAGVAGFMGLVQSGEAFNRKMRQSLAIMDDVGESMRKNLRDTAFEVARATRFSATEAAEAYFFLFSAGLDAQRSLAALPRVAKFAQAGNFDLAKATELAAGAQAAMGLKSNDAKKHLENLTRVTDVLVKANKLAQATTEQFATALLNDAANAARMAGQSIEQVVAVLAAFAEKGVKGEEAGSAYARAINYLSIQAVENADAFEQAGVKMFDASDNTRKLVDVIEDLEKRFAGMSDKARTSELMILGFTKKTIALMNTLIGTSESIRHFEKQLLEAAGTVDKVSGDQLTPFQEGWKVLSSAVSDADAAFTSKMGPGLEVIQKFIAGLISDLHYLVGALDSVASAAIDFVIAPGATAGRAAVAVEEFFTGNAAEQNAKLARSQAMLDKQNALNANRDEQIKFQDALNAKEAERNAAEKETARLKRLNFTTTQAALSWEQSALSQVTTARERYNLTLRRINESTKLLTERQKELARDVAFRQLDADTGGAAAKLQDLTNQYRLLTGEVTKAGLALEKLDQAGDDPFAVEAVEKMQKALAGVNAKQELKRMGEAFESRFLTPLERAQKTAEQAKRLHGEGAISGETLRRAEAASGASTSTSTSTGGDSGSAGAFARGSREAWSSVMAAMNQRKKPMQDVVKNTKKTAEGIDEIVGLIQDQGSEFQEIPS</sequence>
<evidence type="ECO:0000256" key="1">
    <source>
        <dbReference type="ARBA" id="ARBA00022612"/>
    </source>
</evidence>
<dbReference type="InterPro" id="IPR010090">
    <property type="entry name" value="Phage_tape_meas"/>
</dbReference>